<dbReference type="Proteomes" id="UP000094622">
    <property type="component" value="Unassembled WGS sequence"/>
</dbReference>
<dbReference type="Pfam" id="PF01381">
    <property type="entry name" value="HTH_3"/>
    <property type="match status" value="1"/>
</dbReference>
<comment type="caution">
    <text evidence="3">The sequence shown here is derived from an EMBL/GenBank/DDBJ whole genome shotgun (WGS) entry which is preliminary data.</text>
</comment>
<dbReference type="GO" id="GO:0003677">
    <property type="term" value="F:DNA binding"/>
    <property type="evidence" value="ECO:0007669"/>
    <property type="project" value="UniProtKB-KW"/>
</dbReference>
<dbReference type="EMBL" id="MCRJ01000004">
    <property type="protein sequence ID" value="ODN72319.1"/>
    <property type="molecule type" value="Genomic_DNA"/>
</dbReference>
<dbReference type="PANTHER" id="PTHR46797">
    <property type="entry name" value="HTH-TYPE TRANSCRIPTIONAL REGULATOR"/>
    <property type="match status" value="1"/>
</dbReference>
<dbReference type="Gene3D" id="2.60.120.10">
    <property type="entry name" value="Jelly Rolls"/>
    <property type="match status" value="1"/>
</dbReference>
<gene>
    <name evidence="3" type="primary">puuR_1</name>
    <name evidence="3" type="ORF">A6302_00384</name>
</gene>
<proteinExistence type="predicted"/>
<evidence type="ECO:0000313" key="3">
    <source>
        <dbReference type="EMBL" id="ODN72319.1"/>
    </source>
</evidence>
<dbReference type="AlphaFoldDB" id="A0A1E3H7K6"/>
<name>A0A1E3H7K6_9HYPH</name>
<dbReference type="PATRIC" id="fig|1439726.3.peg.406"/>
<dbReference type="InterPro" id="IPR013096">
    <property type="entry name" value="Cupin_2"/>
</dbReference>
<dbReference type="InterPro" id="IPR001387">
    <property type="entry name" value="Cro/C1-type_HTH"/>
</dbReference>
<keyword evidence="4" id="KW-1185">Reference proteome</keyword>
<dbReference type="CDD" id="cd02209">
    <property type="entry name" value="cupin_XRE_C"/>
    <property type="match status" value="1"/>
</dbReference>
<dbReference type="PANTHER" id="PTHR46797:SF10">
    <property type="entry name" value="BLR1115 PROTEIN"/>
    <property type="match status" value="1"/>
</dbReference>
<dbReference type="RefSeq" id="WP_069305592.1">
    <property type="nucleotide sequence ID" value="NZ_MCRJ01000004.1"/>
</dbReference>
<dbReference type="CDD" id="cd00093">
    <property type="entry name" value="HTH_XRE"/>
    <property type="match status" value="1"/>
</dbReference>
<organism evidence="3 4">
    <name type="scientific">Methylobrevis pamukkalensis</name>
    <dbReference type="NCBI Taxonomy" id="1439726"/>
    <lineage>
        <taxon>Bacteria</taxon>
        <taxon>Pseudomonadati</taxon>
        <taxon>Pseudomonadota</taxon>
        <taxon>Alphaproteobacteria</taxon>
        <taxon>Hyphomicrobiales</taxon>
        <taxon>Pleomorphomonadaceae</taxon>
        <taxon>Methylobrevis</taxon>
    </lineage>
</organism>
<dbReference type="PROSITE" id="PS50943">
    <property type="entry name" value="HTH_CROC1"/>
    <property type="match status" value="1"/>
</dbReference>
<dbReference type="InterPro" id="IPR011051">
    <property type="entry name" value="RmlC_Cupin_sf"/>
</dbReference>
<dbReference type="InterPro" id="IPR050807">
    <property type="entry name" value="TransReg_Diox_bact_type"/>
</dbReference>
<dbReference type="GO" id="GO:0005829">
    <property type="term" value="C:cytosol"/>
    <property type="evidence" value="ECO:0007669"/>
    <property type="project" value="TreeGrafter"/>
</dbReference>
<evidence type="ECO:0000259" key="2">
    <source>
        <dbReference type="PROSITE" id="PS50943"/>
    </source>
</evidence>
<dbReference type="InterPro" id="IPR014710">
    <property type="entry name" value="RmlC-like_jellyroll"/>
</dbReference>
<dbReference type="SMART" id="SM00530">
    <property type="entry name" value="HTH_XRE"/>
    <property type="match status" value="1"/>
</dbReference>
<reference evidence="3 4" key="1">
    <citation type="submission" date="2016-07" db="EMBL/GenBank/DDBJ databases">
        <title>Draft Genome Sequence of Methylobrevis pamukkalensis PK2.</title>
        <authorList>
            <person name="Vasilenko O.V."/>
            <person name="Doronina N.V."/>
            <person name="Shmareva M.N."/>
            <person name="Tarlachkov S.V."/>
            <person name="Mustakhimov I."/>
            <person name="Trotsenko Y.A."/>
        </authorList>
    </citation>
    <scope>NUCLEOTIDE SEQUENCE [LARGE SCALE GENOMIC DNA]</scope>
    <source>
        <strain evidence="3 4">PK2</strain>
    </source>
</reference>
<dbReference type="SUPFAM" id="SSF47413">
    <property type="entry name" value="lambda repressor-like DNA-binding domains"/>
    <property type="match status" value="1"/>
</dbReference>
<accession>A0A1E3H7K6</accession>
<feature type="domain" description="HTH cro/C1-type" evidence="2">
    <location>
        <begin position="27"/>
        <end position="81"/>
    </location>
</feature>
<dbReference type="Pfam" id="PF07883">
    <property type="entry name" value="Cupin_2"/>
    <property type="match status" value="1"/>
</dbReference>
<dbReference type="Gene3D" id="1.10.260.40">
    <property type="entry name" value="lambda repressor-like DNA-binding domains"/>
    <property type="match status" value="1"/>
</dbReference>
<dbReference type="SUPFAM" id="SSF51182">
    <property type="entry name" value="RmlC-like cupins"/>
    <property type="match status" value="1"/>
</dbReference>
<dbReference type="InterPro" id="IPR010982">
    <property type="entry name" value="Lambda_DNA-bd_dom_sf"/>
</dbReference>
<protein>
    <submittedName>
        <fullName evidence="3">HTH-type transcriptional regulator PuuR</fullName>
    </submittedName>
</protein>
<evidence type="ECO:0000256" key="1">
    <source>
        <dbReference type="ARBA" id="ARBA00023125"/>
    </source>
</evidence>
<evidence type="ECO:0000313" key="4">
    <source>
        <dbReference type="Proteomes" id="UP000094622"/>
    </source>
</evidence>
<dbReference type="GO" id="GO:0003700">
    <property type="term" value="F:DNA-binding transcription factor activity"/>
    <property type="evidence" value="ECO:0007669"/>
    <property type="project" value="TreeGrafter"/>
</dbReference>
<keyword evidence="1" id="KW-0238">DNA-binding</keyword>
<sequence length="199" mass="21577">MDMPSEGGLDSVADATASALAAIGNRIREARLGRGMTLQAIAQVSGVSPSMLSLVERGRASPSIGSLIVIANALGITMSELVATPEVREDRLVVHSEDAPIVETAKHVVRRMLREDRERGVSVALNEYEAHTGSAERPISHEGFEYGFILEGQLTVEVDGISHQLKAGDLIAYDSRRQHKIWNHGGGKVRTLWFNLDRG</sequence>